<dbReference type="InterPro" id="IPR014617">
    <property type="entry name" value="YphA_Bacsu"/>
</dbReference>
<name>A0ABW4MH41_9BACI</name>
<keyword evidence="1" id="KW-0812">Transmembrane</keyword>
<dbReference type="Pfam" id="PF24124">
    <property type="entry name" value="YphA"/>
    <property type="match status" value="1"/>
</dbReference>
<dbReference type="Proteomes" id="UP001597227">
    <property type="component" value="Unassembled WGS sequence"/>
</dbReference>
<evidence type="ECO:0000313" key="3">
    <source>
        <dbReference type="Proteomes" id="UP001597227"/>
    </source>
</evidence>
<accession>A0ABW4MH41</accession>
<feature type="transmembrane region" description="Helical" evidence="1">
    <location>
        <begin position="75"/>
        <end position="95"/>
    </location>
</feature>
<evidence type="ECO:0000313" key="2">
    <source>
        <dbReference type="EMBL" id="MFD1777312.1"/>
    </source>
</evidence>
<proteinExistence type="predicted"/>
<gene>
    <name evidence="2" type="ORF">ACFSFW_01280</name>
</gene>
<organism evidence="2 3">
    <name type="scientific">Fredinandcohnia salidurans</name>
    <dbReference type="NCBI Taxonomy" id="2595041"/>
    <lineage>
        <taxon>Bacteria</taxon>
        <taxon>Bacillati</taxon>
        <taxon>Bacillota</taxon>
        <taxon>Bacilli</taxon>
        <taxon>Bacillales</taxon>
        <taxon>Bacillaceae</taxon>
        <taxon>Fredinandcohnia</taxon>
    </lineage>
</organism>
<keyword evidence="1" id="KW-0472">Membrane</keyword>
<evidence type="ECO:0000256" key="1">
    <source>
        <dbReference type="SAM" id="Phobius"/>
    </source>
</evidence>
<feature type="transmembrane region" description="Helical" evidence="1">
    <location>
        <begin position="101"/>
        <end position="123"/>
    </location>
</feature>
<sequence>MEGVLFYWISWMAWVCSTFLMKKNKERLFLSILFLVTIILSPYYIEVGDIKINNSIFPILFFCVKEISKRPKKQVFYMLICILTISLAYCSFLMFELYDPVWLFFNRNLMLGAALIYVTLMLLKDFRLRLVGLLVGAIQGDILYGIIINNVNFSYEIGSFVFLDVIAISFCFIFVWSSLELLLHHVDVLVQKNTKEKHG</sequence>
<feature type="transmembrane region" description="Helical" evidence="1">
    <location>
        <begin position="130"/>
        <end position="148"/>
    </location>
</feature>
<reference evidence="3" key="1">
    <citation type="journal article" date="2019" name="Int. J. Syst. Evol. Microbiol.">
        <title>The Global Catalogue of Microorganisms (GCM) 10K type strain sequencing project: providing services to taxonomists for standard genome sequencing and annotation.</title>
        <authorList>
            <consortium name="The Broad Institute Genomics Platform"/>
            <consortium name="The Broad Institute Genome Sequencing Center for Infectious Disease"/>
            <person name="Wu L."/>
            <person name="Ma J."/>
        </authorList>
    </citation>
    <scope>NUCLEOTIDE SEQUENCE [LARGE SCALE GENOMIC DNA]</scope>
    <source>
        <strain evidence="3">CCUG 15531</strain>
    </source>
</reference>
<feature type="transmembrane region" description="Helical" evidence="1">
    <location>
        <begin position="6"/>
        <end position="21"/>
    </location>
</feature>
<keyword evidence="3" id="KW-1185">Reference proteome</keyword>
<protein>
    <submittedName>
        <fullName evidence="2">Uncharacterized protein</fullName>
    </submittedName>
</protein>
<feature type="transmembrane region" description="Helical" evidence="1">
    <location>
        <begin position="28"/>
        <end position="45"/>
    </location>
</feature>
<dbReference type="RefSeq" id="WP_388034581.1">
    <property type="nucleotide sequence ID" value="NZ_JBHUEK010000004.1"/>
</dbReference>
<feature type="transmembrane region" description="Helical" evidence="1">
    <location>
        <begin position="160"/>
        <end position="183"/>
    </location>
</feature>
<dbReference type="PIRSF" id="PIRSF036710">
    <property type="entry name" value="YphA_Bacsu"/>
    <property type="match status" value="1"/>
</dbReference>
<dbReference type="EMBL" id="JBHUEK010000004">
    <property type="protein sequence ID" value="MFD1777312.1"/>
    <property type="molecule type" value="Genomic_DNA"/>
</dbReference>
<comment type="caution">
    <text evidence="2">The sequence shown here is derived from an EMBL/GenBank/DDBJ whole genome shotgun (WGS) entry which is preliminary data.</text>
</comment>
<keyword evidence="1" id="KW-1133">Transmembrane helix</keyword>